<dbReference type="EMBL" id="VOSK01000922">
    <property type="protein sequence ID" value="MPR31706.1"/>
    <property type="molecule type" value="Genomic_DNA"/>
</dbReference>
<protein>
    <recommendedName>
        <fullName evidence="3">MerR family transcriptional regulator</fullName>
    </recommendedName>
</protein>
<sequence>MTIEQLQVRLNLDAGALQLWIDEGWLLPRGDPDLAFTEGDVARAQLILDLKREMGVNDEGIGIILSLVDQMHGLRRVLRELMQASQEAGLPRS</sequence>
<evidence type="ECO:0008006" key="3">
    <source>
        <dbReference type="Google" id="ProtNLM"/>
    </source>
</evidence>
<organism evidence="1 2">
    <name type="scientific">Microvirga tunisiensis</name>
    <dbReference type="NCBI Taxonomy" id="2108360"/>
    <lineage>
        <taxon>Bacteria</taxon>
        <taxon>Pseudomonadati</taxon>
        <taxon>Pseudomonadota</taxon>
        <taxon>Alphaproteobacteria</taxon>
        <taxon>Hyphomicrobiales</taxon>
        <taxon>Methylobacteriaceae</taxon>
        <taxon>Microvirga</taxon>
    </lineage>
</organism>
<reference evidence="1 2" key="1">
    <citation type="journal article" date="2019" name="Syst. Appl. Microbiol.">
        <title>Microvirga tunisiensis sp. nov., a root nodule symbiotic bacterium isolated from Lupinus micranthus and L. luteus grown in Northern Tunisia.</title>
        <authorList>
            <person name="Msaddak A."/>
            <person name="Rejili M."/>
            <person name="Duran D."/>
            <person name="Mars M."/>
            <person name="Palacios J.M."/>
            <person name="Ruiz-Argueso T."/>
            <person name="Rey L."/>
            <person name="Imperial J."/>
        </authorList>
    </citation>
    <scope>NUCLEOTIDE SEQUENCE [LARGE SCALE GENOMIC DNA]</scope>
    <source>
        <strain evidence="1 2">Lmie10</strain>
    </source>
</reference>
<gene>
    <name evidence="1" type="ORF">FS320_44575</name>
</gene>
<evidence type="ECO:0000313" key="2">
    <source>
        <dbReference type="Proteomes" id="UP000403266"/>
    </source>
</evidence>
<accession>A0A5N7NB56</accession>
<dbReference type="OrthoDB" id="9800876at2"/>
<evidence type="ECO:0000313" key="1">
    <source>
        <dbReference type="EMBL" id="MPR31706.1"/>
    </source>
</evidence>
<dbReference type="InterPro" id="IPR009061">
    <property type="entry name" value="DNA-bd_dom_put_sf"/>
</dbReference>
<dbReference type="AlphaFoldDB" id="A0A5N7NB56"/>
<comment type="caution">
    <text evidence="1">The sequence shown here is derived from an EMBL/GenBank/DDBJ whole genome shotgun (WGS) entry which is preliminary data.</text>
</comment>
<dbReference type="SUPFAM" id="SSF46955">
    <property type="entry name" value="Putative DNA-binding domain"/>
    <property type="match status" value="1"/>
</dbReference>
<proteinExistence type="predicted"/>
<dbReference type="Proteomes" id="UP000403266">
    <property type="component" value="Unassembled WGS sequence"/>
</dbReference>
<keyword evidence="2" id="KW-1185">Reference proteome</keyword>
<dbReference type="Gene3D" id="1.10.1660.10">
    <property type="match status" value="1"/>
</dbReference>
<name>A0A5N7NB56_9HYPH</name>